<dbReference type="AlphaFoldDB" id="A0A5B6VX96"/>
<dbReference type="InterPro" id="IPR000477">
    <property type="entry name" value="RT_dom"/>
</dbReference>
<keyword evidence="3" id="KW-1185">Reference proteome</keyword>
<name>A0A5B6VX96_9ROSI</name>
<organism evidence="2 3">
    <name type="scientific">Gossypium australe</name>
    <dbReference type="NCBI Taxonomy" id="47621"/>
    <lineage>
        <taxon>Eukaryota</taxon>
        <taxon>Viridiplantae</taxon>
        <taxon>Streptophyta</taxon>
        <taxon>Embryophyta</taxon>
        <taxon>Tracheophyta</taxon>
        <taxon>Spermatophyta</taxon>
        <taxon>Magnoliopsida</taxon>
        <taxon>eudicotyledons</taxon>
        <taxon>Gunneridae</taxon>
        <taxon>Pentapetalae</taxon>
        <taxon>rosids</taxon>
        <taxon>malvids</taxon>
        <taxon>Malvales</taxon>
        <taxon>Malvaceae</taxon>
        <taxon>Malvoideae</taxon>
        <taxon>Gossypium</taxon>
    </lineage>
</organism>
<protein>
    <submittedName>
        <fullName evidence="2">Reverse transcriptase</fullName>
    </submittedName>
</protein>
<evidence type="ECO:0000313" key="2">
    <source>
        <dbReference type="EMBL" id="KAA3473666.1"/>
    </source>
</evidence>
<reference evidence="3" key="1">
    <citation type="journal article" date="2019" name="Plant Biotechnol. J.">
        <title>Genome sequencing of the Australian wild diploid species Gossypium australe highlights disease resistance and delayed gland morphogenesis.</title>
        <authorList>
            <person name="Cai Y."/>
            <person name="Cai X."/>
            <person name="Wang Q."/>
            <person name="Wang P."/>
            <person name="Zhang Y."/>
            <person name="Cai C."/>
            <person name="Xu Y."/>
            <person name="Wang K."/>
            <person name="Zhou Z."/>
            <person name="Wang C."/>
            <person name="Geng S."/>
            <person name="Li B."/>
            <person name="Dong Q."/>
            <person name="Hou Y."/>
            <person name="Wang H."/>
            <person name="Ai P."/>
            <person name="Liu Z."/>
            <person name="Yi F."/>
            <person name="Sun M."/>
            <person name="An G."/>
            <person name="Cheng J."/>
            <person name="Zhang Y."/>
            <person name="Shi Q."/>
            <person name="Xie Y."/>
            <person name="Shi X."/>
            <person name="Chang Y."/>
            <person name="Huang F."/>
            <person name="Chen Y."/>
            <person name="Hong S."/>
            <person name="Mi L."/>
            <person name="Sun Q."/>
            <person name="Zhang L."/>
            <person name="Zhou B."/>
            <person name="Peng R."/>
            <person name="Zhang X."/>
            <person name="Liu F."/>
        </authorList>
    </citation>
    <scope>NUCLEOTIDE SEQUENCE [LARGE SCALE GENOMIC DNA]</scope>
    <source>
        <strain evidence="3">cv. PA1801</strain>
    </source>
</reference>
<feature type="domain" description="Reverse transcriptase" evidence="1">
    <location>
        <begin position="2"/>
        <end position="81"/>
    </location>
</feature>
<comment type="caution">
    <text evidence="2">The sequence shown here is derived from an EMBL/GenBank/DDBJ whole genome shotgun (WGS) entry which is preliminary data.</text>
</comment>
<evidence type="ECO:0000259" key="1">
    <source>
        <dbReference type="Pfam" id="PF00078"/>
    </source>
</evidence>
<dbReference type="Pfam" id="PF00078">
    <property type="entry name" value="RVT_1"/>
    <property type="match status" value="1"/>
</dbReference>
<evidence type="ECO:0000313" key="3">
    <source>
        <dbReference type="Proteomes" id="UP000325315"/>
    </source>
</evidence>
<dbReference type="OrthoDB" id="1421278at2759"/>
<sequence>MSKAYDCIKWNFLENVMKNLGFEDFWVDKIMRCVLSVRYVVKCNMVLSEVIAFERGLQQGNPLSPYLFLFCIKAFSRMLLHAQAKALKNGFNWQVGDRKSICKDNWGFEGLNGESLYVIASTIFEEKDFMRDCPRYGTSTKTLVHSLKGCPIARAILTLGGLDGRILTKDYLYCIDWIEYVMRILYKKAGADFITTLWNS</sequence>
<dbReference type="GO" id="GO:0003964">
    <property type="term" value="F:RNA-directed DNA polymerase activity"/>
    <property type="evidence" value="ECO:0007669"/>
    <property type="project" value="UniProtKB-KW"/>
</dbReference>
<proteinExistence type="predicted"/>
<accession>A0A5B6VX96</accession>
<keyword evidence="2" id="KW-0695">RNA-directed DNA polymerase</keyword>
<dbReference type="EMBL" id="SMMG02000005">
    <property type="protein sequence ID" value="KAA3473666.1"/>
    <property type="molecule type" value="Genomic_DNA"/>
</dbReference>
<keyword evidence="2" id="KW-0548">Nucleotidyltransferase</keyword>
<keyword evidence="2" id="KW-0808">Transferase</keyword>
<gene>
    <name evidence="2" type="ORF">EPI10_024028</name>
</gene>
<dbReference type="Proteomes" id="UP000325315">
    <property type="component" value="Unassembled WGS sequence"/>
</dbReference>